<dbReference type="GeneID" id="35873882"/>
<dbReference type="InterPro" id="IPR046342">
    <property type="entry name" value="CBS_dom_sf"/>
</dbReference>
<dbReference type="InterPro" id="IPR000644">
    <property type="entry name" value="CBS_dom"/>
</dbReference>
<dbReference type="SMART" id="SM00116">
    <property type="entry name" value="CBS"/>
    <property type="match status" value="2"/>
</dbReference>
<evidence type="ECO:0000313" key="5">
    <source>
        <dbReference type="Proteomes" id="UP000182692"/>
    </source>
</evidence>
<dbReference type="PANTHER" id="PTHR43080">
    <property type="entry name" value="CBS DOMAIN-CONTAINING PROTEIN CBSX3, MITOCHONDRIAL"/>
    <property type="match status" value="1"/>
</dbReference>
<dbReference type="InterPro" id="IPR051257">
    <property type="entry name" value="Diverse_CBS-Domain"/>
</dbReference>
<evidence type="ECO:0000313" key="4">
    <source>
        <dbReference type="EMBL" id="SFQ03835.1"/>
    </source>
</evidence>
<dbReference type="AlphaFoldDB" id="A0A1I5V8K9"/>
<name>A0A1I5V8K9_9GAMM</name>
<organism evidence="4 5">
    <name type="scientific">Enterovibrio norvegicus DSM 15893</name>
    <dbReference type="NCBI Taxonomy" id="1121869"/>
    <lineage>
        <taxon>Bacteria</taxon>
        <taxon>Pseudomonadati</taxon>
        <taxon>Pseudomonadota</taxon>
        <taxon>Gammaproteobacteria</taxon>
        <taxon>Vibrionales</taxon>
        <taxon>Vibrionaceae</taxon>
        <taxon>Enterovibrio</taxon>
    </lineage>
</organism>
<dbReference type="Proteomes" id="UP000182692">
    <property type="component" value="Unassembled WGS sequence"/>
</dbReference>
<evidence type="ECO:0000256" key="1">
    <source>
        <dbReference type="ARBA" id="ARBA00023122"/>
    </source>
</evidence>
<dbReference type="OrthoDB" id="9802114at2"/>
<dbReference type="SUPFAM" id="SSF54631">
    <property type="entry name" value="CBS-domain pair"/>
    <property type="match status" value="1"/>
</dbReference>
<dbReference type="Pfam" id="PF00571">
    <property type="entry name" value="CBS"/>
    <property type="match status" value="2"/>
</dbReference>
<accession>A0A1I5V8K9</accession>
<reference evidence="4 5" key="1">
    <citation type="submission" date="2016-10" db="EMBL/GenBank/DDBJ databases">
        <authorList>
            <person name="de Groot N.N."/>
        </authorList>
    </citation>
    <scope>NUCLEOTIDE SEQUENCE [LARGE SCALE GENOMIC DNA]</scope>
    <source>
        <strain evidence="4 5">DSM 15893</strain>
    </source>
</reference>
<dbReference type="EMBL" id="FOWR01000036">
    <property type="protein sequence ID" value="SFQ03835.1"/>
    <property type="molecule type" value="Genomic_DNA"/>
</dbReference>
<protein>
    <submittedName>
        <fullName evidence="4">CBS domain-containing protein</fullName>
    </submittedName>
</protein>
<dbReference type="Gene3D" id="3.10.580.10">
    <property type="entry name" value="CBS-domain"/>
    <property type="match status" value="1"/>
</dbReference>
<feature type="domain" description="CBS" evidence="3">
    <location>
        <begin position="79"/>
        <end position="135"/>
    </location>
</feature>
<dbReference type="CDD" id="cd04584">
    <property type="entry name" value="CBS_pair_AcuB_like"/>
    <property type="match status" value="1"/>
</dbReference>
<dbReference type="PROSITE" id="PS51371">
    <property type="entry name" value="CBS"/>
    <property type="match status" value="2"/>
</dbReference>
<feature type="domain" description="CBS" evidence="3">
    <location>
        <begin position="8"/>
        <end position="64"/>
    </location>
</feature>
<dbReference type="STRING" id="1121869.SAMN03084138_03873"/>
<gene>
    <name evidence="4" type="ORF">SAMN03084138_03873</name>
</gene>
<dbReference type="RefSeq" id="WP_017017131.1">
    <property type="nucleotide sequence ID" value="NZ_FOWR01000036.1"/>
</dbReference>
<sequence>MLTVNEMMTPEPITLTSKHTIYDAKRLMESKRIRHIPIVSADNTLRGLVTQRDVLSAQSSSLEKAIGELDPMHAPLECFTRKEICTVSSHGGLKEAALYMQRHKFGCLPVVDDNRLVGIITDTDFVAIAINLLEIQEETEPMEEEEEIVA</sequence>
<dbReference type="PANTHER" id="PTHR43080:SF2">
    <property type="entry name" value="CBS DOMAIN-CONTAINING PROTEIN"/>
    <property type="match status" value="1"/>
</dbReference>
<keyword evidence="1 2" id="KW-0129">CBS domain</keyword>
<evidence type="ECO:0000259" key="3">
    <source>
        <dbReference type="PROSITE" id="PS51371"/>
    </source>
</evidence>
<proteinExistence type="predicted"/>
<evidence type="ECO:0000256" key="2">
    <source>
        <dbReference type="PROSITE-ProRule" id="PRU00703"/>
    </source>
</evidence>